<gene>
    <name evidence="7" type="ORF">X943_003145</name>
</gene>
<dbReference type="Proteomes" id="UP001195914">
    <property type="component" value="Unassembled WGS sequence"/>
</dbReference>
<accession>A0AAD9G7N3</accession>
<dbReference type="PANTHER" id="PTHR12225">
    <property type="entry name" value="ADHESION REGULATING MOLECULE 1 110 KDA CELL MEMBRANE GLYCOPROTEIN"/>
    <property type="match status" value="1"/>
</dbReference>
<keyword evidence="8" id="KW-1185">Reference proteome</keyword>
<evidence type="ECO:0000256" key="4">
    <source>
        <dbReference type="ARBA" id="ARBA00022942"/>
    </source>
</evidence>
<evidence type="ECO:0000313" key="8">
    <source>
        <dbReference type="Proteomes" id="UP001195914"/>
    </source>
</evidence>
<proteinExistence type="predicted"/>
<evidence type="ECO:0000256" key="1">
    <source>
        <dbReference type="ARBA" id="ARBA00004123"/>
    </source>
</evidence>
<sequence>MASDTGVLCEVRAGKCRFEGDMVHPCLKKGTLRLYQVREKSHMDTTSQGVDELLCLQWHARDEKEMEDCYYVFGDAYLERVNQCKDGEVYALKFTGNAHRVLYWMQEPDVSVIRHFVEKVNSTIGYKPRPTDEEVVMESSI</sequence>
<dbReference type="InterPro" id="IPR038633">
    <property type="entry name" value="Rpn13/ADRM1_Pru_sf"/>
</dbReference>
<keyword evidence="3" id="KW-0963">Cytoplasm</keyword>
<evidence type="ECO:0000256" key="3">
    <source>
        <dbReference type="ARBA" id="ARBA00022490"/>
    </source>
</evidence>
<dbReference type="PANTHER" id="PTHR12225:SF0">
    <property type="entry name" value="PROTEASOMAL UBIQUITIN RECEPTOR ADRM1"/>
    <property type="match status" value="1"/>
</dbReference>
<organism evidence="7 8">
    <name type="scientific">Babesia divergens</name>
    <dbReference type="NCBI Taxonomy" id="32595"/>
    <lineage>
        <taxon>Eukaryota</taxon>
        <taxon>Sar</taxon>
        <taxon>Alveolata</taxon>
        <taxon>Apicomplexa</taxon>
        <taxon>Aconoidasida</taxon>
        <taxon>Piroplasmida</taxon>
        <taxon>Babesiidae</taxon>
        <taxon>Babesia</taxon>
    </lineage>
</organism>
<reference evidence="7" key="1">
    <citation type="journal article" date="2014" name="Nucleic Acids Res.">
        <title>The evolutionary dynamics of variant antigen genes in Babesia reveal a history of genomic innovation underlying host-parasite interaction.</title>
        <authorList>
            <person name="Jackson A.P."/>
            <person name="Otto T.D."/>
            <person name="Darby A."/>
            <person name="Ramaprasad A."/>
            <person name="Xia D."/>
            <person name="Echaide I.E."/>
            <person name="Farber M."/>
            <person name="Gahlot S."/>
            <person name="Gamble J."/>
            <person name="Gupta D."/>
            <person name="Gupta Y."/>
            <person name="Jackson L."/>
            <person name="Malandrin L."/>
            <person name="Malas T.B."/>
            <person name="Moussa E."/>
            <person name="Nair M."/>
            <person name="Reid A.J."/>
            <person name="Sanders M."/>
            <person name="Sharma J."/>
            <person name="Tracey A."/>
            <person name="Quail M.A."/>
            <person name="Weir W."/>
            <person name="Wastling J.M."/>
            <person name="Hall N."/>
            <person name="Willadsen P."/>
            <person name="Lingelbach K."/>
            <person name="Shiels B."/>
            <person name="Tait A."/>
            <person name="Berriman M."/>
            <person name="Allred D.R."/>
            <person name="Pain A."/>
        </authorList>
    </citation>
    <scope>NUCLEOTIDE SEQUENCE</scope>
    <source>
        <strain evidence="7">1802A</strain>
    </source>
</reference>
<protein>
    <recommendedName>
        <fullName evidence="6">Pru domain-containing protein</fullName>
    </recommendedName>
</protein>
<feature type="domain" description="Pru" evidence="6">
    <location>
        <begin position="3"/>
        <end position="127"/>
    </location>
</feature>
<comment type="subcellular location">
    <subcellularLocation>
        <location evidence="2">Cytoplasm</location>
    </subcellularLocation>
    <subcellularLocation>
        <location evidence="1">Nucleus</location>
    </subcellularLocation>
</comment>
<evidence type="ECO:0000256" key="2">
    <source>
        <dbReference type="ARBA" id="ARBA00004496"/>
    </source>
</evidence>
<comment type="caution">
    <text evidence="7">The sequence shown here is derived from an EMBL/GenBank/DDBJ whole genome shotgun (WGS) entry which is preliminary data.</text>
</comment>
<dbReference type="GO" id="GO:0061133">
    <property type="term" value="F:endopeptidase activator activity"/>
    <property type="evidence" value="ECO:0007669"/>
    <property type="project" value="TreeGrafter"/>
</dbReference>
<dbReference type="Gene3D" id="2.30.29.70">
    <property type="entry name" value="Proteasomal ubiquitin receptor Rpn13/ADRM1"/>
    <property type="match status" value="1"/>
</dbReference>
<dbReference type="GO" id="GO:0005737">
    <property type="term" value="C:cytoplasm"/>
    <property type="evidence" value="ECO:0007669"/>
    <property type="project" value="UniProtKB-SubCell"/>
</dbReference>
<dbReference type="GO" id="GO:0008541">
    <property type="term" value="C:proteasome regulatory particle, lid subcomplex"/>
    <property type="evidence" value="ECO:0007669"/>
    <property type="project" value="TreeGrafter"/>
</dbReference>
<dbReference type="GO" id="GO:0005634">
    <property type="term" value="C:nucleus"/>
    <property type="evidence" value="ECO:0007669"/>
    <property type="project" value="UniProtKB-SubCell"/>
</dbReference>
<name>A0AAD9G7N3_BABDI</name>
<evidence type="ECO:0000259" key="6">
    <source>
        <dbReference type="PROSITE" id="PS51917"/>
    </source>
</evidence>
<dbReference type="GO" id="GO:0070628">
    <property type="term" value="F:proteasome binding"/>
    <property type="evidence" value="ECO:0007669"/>
    <property type="project" value="TreeGrafter"/>
</dbReference>
<dbReference type="Pfam" id="PF04683">
    <property type="entry name" value="Rpn13_ADRM1_Pru"/>
    <property type="match status" value="1"/>
</dbReference>
<evidence type="ECO:0000313" key="7">
    <source>
        <dbReference type="EMBL" id="KAK1933327.1"/>
    </source>
</evidence>
<dbReference type="InterPro" id="IPR006773">
    <property type="entry name" value="Rpn13/ADRM1"/>
</dbReference>
<dbReference type="AlphaFoldDB" id="A0AAD9G7N3"/>
<keyword evidence="4" id="KW-0647">Proteasome</keyword>
<dbReference type="EMBL" id="JAHBMH010000073">
    <property type="protein sequence ID" value="KAK1933327.1"/>
    <property type="molecule type" value="Genomic_DNA"/>
</dbReference>
<dbReference type="InterPro" id="IPR044868">
    <property type="entry name" value="Rpn13/ADRM1_Pru"/>
</dbReference>
<dbReference type="PROSITE" id="PS51917">
    <property type="entry name" value="PRU"/>
    <property type="match status" value="1"/>
</dbReference>
<reference evidence="7" key="2">
    <citation type="submission" date="2021-05" db="EMBL/GenBank/DDBJ databases">
        <authorList>
            <person name="Pain A."/>
        </authorList>
    </citation>
    <scope>NUCLEOTIDE SEQUENCE</scope>
    <source>
        <strain evidence="7">1802A</strain>
    </source>
</reference>
<evidence type="ECO:0000256" key="5">
    <source>
        <dbReference type="ARBA" id="ARBA00023242"/>
    </source>
</evidence>
<keyword evidence="5" id="KW-0539">Nucleus</keyword>